<dbReference type="InterPro" id="IPR001082">
    <property type="entry name" value="Pilin"/>
</dbReference>
<keyword evidence="2" id="KW-0488">Methylation</keyword>
<keyword evidence="3" id="KW-0281">Fimbrium</keyword>
<comment type="caution">
    <text evidence="5">The sequence shown here is derived from an EMBL/GenBank/DDBJ whole genome shotgun (WGS) entry which is preliminary data.</text>
</comment>
<dbReference type="Pfam" id="PF00114">
    <property type="entry name" value="Pilin"/>
    <property type="match status" value="1"/>
</dbReference>
<keyword evidence="4" id="KW-0472">Membrane</keyword>
<organism evidence="5 6">
    <name type="scientific">Marinomonas piezotolerans</name>
    <dbReference type="NCBI Taxonomy" id="2213058"/>
    <lineage>
        <taxon>Bacteria</taxon>
        <taxon>Pseudomonadati</taxon>
        <taxon>Pseudomonadota</taxon>
        <taxon>Gammaproteobacteria</taxon>
        <taxon>Oceanospirillales</taxon>
        <taxon>Oceanospirillaceae</taxon>
        <taxon>Marinomonas</taxon>
    </lineage>
</organism>
<dbReference type="InterPro" id="IPR045584">
    <property type="entry name" value="Pilin-like"/>
</dbReference>
<proteinExistence type="inferred from homology"/>
<evidence type="ECO:0000313" key="6">
    <source>
        <dbReference type="Proteomes" id="UP000254326"/>
    </source>
</evidence>
<dbReference type="Pfam" id="PF07963">
    <property type="entry name" value="N_methyl"/>
    <property type="match status" value="1"/>
</dbReference>
<comment type="similarity">
    <text evidence="1 3">Belongs to the N-Me-Phe pilin family.</text>
</comment>
<evidence type="ECO:0000313" key="5">
    <source>
        <dbReference type="EMBL" id="RDL46229.1"/>
    </source>
</evidence>
<dbReference type="RefSeq" id="WP_115466817.1">
    <property type="nucleotide sequence ID" value="NZ_QKRA01000001.1"/>
</dbReference>
<name>A0A370UEM6_9GAMM</name>
<dbReference type="GO" id="GO:0009289">
    <property type="term" value="C:pilus"/>
    <property type="evidence" value="ECO:0007669"/>
    <property type="project" value="InterPro"/>
</dbReference>
<reference evidence="5 6" key="1">
    <citation type="submission" date="2018-06" db="EMBL/GenBank/DDBJ databases">
        <title>Marinomonas sp. YLB-05 draft genome sequence.</title>
        <authorList>
            <person name="Yu L."/>
            <person name="Tang X."/>
        </authorList>
    </citation>
    <scope>NUCLEOTIDE SEQUENCE [LARGE SCALE GENOMIC DNA]</scope>
    <source>
        <strain evidence="5 6">YLB-05</strain>
    </source>
</reference>
<evidence type="ECO:0000256" key="2">
    <source>
        <dbReference type="ARBA" id="ARBA00022481"/>
    </source>
</evidence>
<dbReference type="SUPFAM" id="SSF54523">
    <property type="entry name" value="Pili subunits"/>
    <property type="match status" value="1"/>
</dbReference>
<sequence>MRNFYAHKRGFTLVELMVVIAIISILASFTAPSFEKHIAKANLVEVQLLASTITSNVDEYILTQSTFPTANEFKQLLPTNSDTITHINSIAATKVDNKQGSVTLTMNDSIGIDSGQYLKYSRNTLGLWTCSTTLSLQIAPENCTIAATEDGDTP</sequence>
<dbReference type="Proteomes" id="UP000254326">
    <property type="component" value="Unassembled WGS sequence"/>
</dbReference>
<protein>
    <submittedName>
        <fullName evidence="5">Prepilin-type cleavage/methylation domain-containing protein</fullName>
    </submittedName>
</protein>
<dbReference type="EMBL" id="QKRA01000001">
    <property type="protein sequence ID" value="RDL46229.1"/>
    <property type="molecule type" value="Genomic_DNA"/>
</dbReference>
<dbReference type="OrthoDB" id="5918848at2"/>
<dbReference type="Gene3D" id="3.30.700.10">
    <property type="entry name" value="Glycoprotein, Type 4 Pilin"/>
    <property type="match status" value="1"/>
</dbReference>
<keyword evidence="6" id="KW-1185">Reference proteome</keyword>
<evidence type="ECO:0000256" key="3">
    <source>
        <dbReference type="RuleBase" id="RU000389"/>
    </source>
</evidence>
<feature type="transmembrane region" description="Helical" evidence="4">
    <location>
        <begin position="12"/>
        <end position="31"/>
    </location>
</feature>
<accession>A0A370UEM6</accession>
<evidence type="ECO:0000256" key="1">
    <source>
        <dbReference type="ARBA" id="ARBA00005233"/>
    </source>
</evidence>
<dbReference type="GO" id="GO:0007155">
    <property type="term" value="P:cell adhesion"/>
    <property type="evidence" value="ECO:0007669"/>
    <property type="project" value="InterPro"/>
</dbReference>
<keyword evidence="4" id="KW-0812">Transmembrane</keyword>
<keyword evidence="4" id="KW-1133">Transmembrane helix</keyword>
<dbReference type="AlphaFoldDB" id="A0A370UEM6"/>
<dbReference type="InterPro" id="IPR012902">
    <property type="entry name" value="N_methyl_site"/>
</dbReference>
<gene>
    <name evidence="5" type="ORF">DN730_03370</name>
</gene>
<evidence type="ECO:0000256" key="4">
    <source>
        <dbReference type="SAM" id="Phobius"/>
    </source>
</evidence>
<dbReference type="PROSITE" id="PS00409">
    <property type="entry name" value="PROKAR_NTER_METHYL"/>
    <property type="match status" value="1"/>
</dbReference>
<dbReference type="NCBIfam" id="TIGR02532">
    <property type="entry name" value="IV_pilin_GFxxxE"/>
    <property type="match status" value="1"/>
</dbReference>